<feature type="transmembrane region" description="Helical" evidence="8">
    <location>
        <begin position="6"/>
        <end position="30"/>
    </location>
</feature>
<comment type="subcellular location">
    <subcellularLocation>
        <location evidence="1">Cell membrane</location>
        <topology evidence="1">Multi-pass membrane protein</topology>
    </subcellularLocation>
</comment>
<evidence type="ECO:0000256" key="7">
    <source>
        <dbReference type="PIRSR" id="PIRSR600715-1"/>
    </source>
</evidence>
<comment type="cofactor">
    <cofactor evidence="7">
        <name>Mg(2+)</name>
        <dbReference type="ChEBI" id="CHEBI:18420"/>
    </cofactor>
</comment>
<evidence type="ECO:0000256" key="4">
    <source>
        <dbReference type="ARBA" id="ARBA00022692"/>
    </source>
</evidence>
<evidence type="ECO:0000256" key="8">
    <source>
        <dbReference type="SAM" id="Phobius"/>
    </source>
</evidence>
<feature type="transmembrane region" description="Helical" evidence="8">
    <location>
        <begin position="56"/>
        <end position="73"/>
    </location>
</feature>
<evidence type="ECO:0000256" key="2">
    <source>
        <dbReference type="ARBA" id="ARBA00022475"/>
    </source>
</evidence>
<keyword evidence="3 9" id="KW-0808">Transferase</keyword>
<dbReference type="GO" id="GO:0044038">
    <property type="term" value="P:cell wall macromolecule biosynthetic process"/>
    <property type="evidence" value="ECO:0007669"/>
    <property type="project" value="TreeGrafter"/>
</dbReference>
<dbReference type="GO" id="GO:0071555">
    <property type="term" value="P:cell wall organization"/>
    <property type="evidence" value="ECO:0007669"/>
    <property type="project" value="TreeGrafter"/>
</dbReference>
<dbReference type="GO" id="GO:0016780">
    <property type="term" value="F:phosphotransferase activity, for other substituted phosphate groups"/>
    <property type="evidence" value="ECO:0007669"/>
    <property type="project" value="InterPro"/>
</dbReference>
<organism evidence="9 10">
    <name type="scientific">Candidatus Woesebacteria bacterium GW2011_GWC2_31_9</name>
    <dbReference type="NCBI Taxonomy" id="1618586"/>
    <lineage>
        <taxon>Bacteria</taxon>
        <taxon>Candidatus Woeseibacteriota</taxon>
    </lineage>
</organism>
<evidence type="ECO:0000256" key="3">
    <source>
        <dbReference type="ARBA" id="ARBA00022679"/>
    </source>
</evidence>
<feature type="binding site" evidence="7">
    <location>
        <position position="159"/>
    </location>
    <ligand>
        <name>Mg(2+)</name>
        <dbReference type="ChEBI" id="CHEBI:18420"/>
    </ligand>
</feature>
<dbReference type="AlphaFoldDB" id="A0A0G0BLP2"/>
<keyword evidence="5 8" id="KW-1133">Transmembrane helix</keyword>
<feature type="transmembrane region" description="Helical" evidence="8">
    <location>
        <begin position="169"/>
        <end position="187"/>
    </location>
</feature>
<sequence length="341" mass="37204">MAKLISLLFIPLFFSFLISYFITPIVIRFAKKLKIMDDPRGKTHPKIIHDKPTPRGGGIPVFIAILIASLVFIPIDKHLIAILIGAFVIFVMGFLDDRYNLNPYLRLAIGMVAALIPILSGIGISFLTNPFGGILDLSNPLISDLFALIWIVFMMNMLNMGAKGIDGQLSGVTVISAITIAALSFYYSADITQWPVIILTAVTAGAFLGFFPWHKFPQKIMPGYGGATLAGYMLAIASILSTTKVGTLIVVLGIPLIDTGYSIIRRILSGKSPVWGDRGHLHHKLLDSGLSKKQVSQVYWSLTAILGILALNLNTSSKLYTIVGVVFLIGGIIIWLTYRSK</sequence>
<evidence type="ECO:0000256" key="5">
    <source>
        <dbReference type="ARBA" id="ARBA00022989"/>
    </source>
</evidence>
<reference evidence="9 10" key="1">
    <citation type="journal article" date="2015" name="Nature">
        <title>rRNA introns, odd ribosomes, and small enigmatic genomes across a large radiation of phyla.</title>
        <authorList>
            <person name="Brown C.T."/>
            <person name="Hug L.A."/>
            <person name="Thomas B.C."/>
            <person name="Sharon I."/>
            <person name="Castelle C.J."/>
            <person name="Singh A."/>
            <person name="Wilkins M.J."/>
            <person name="Williams K.H."/>
            <person name="Banfield J.F."/>
        </authorList>
    </citation>
    <scope>NUCLEOTIDE SEQUENCE [LARGE SCALE GENOMIC DNA]</scope>
</reference>
<proteinExistence type="predicted"/>
<protein>
    <submittedName>
        <fullName evidence="9">Undecaprenyl-phosphate N-acetylglucosaminyl 1-phosphate transferase</fullName>
    </submittedName>
</protein>
<keyword evidence="7" id="KW-0460">Magnesium</keyword>
<dbReference type="GO" id="GO:0005886">
    <property type="term" value="C:plasma membrane"/>
    <property type="evidence" value="ECO:0007669"/>
    <property type="project" value="UniProtKB-SubCell"/>
</dbReference>
<dbReference type="EMBL" id="LBOI01000003">
    <property type="protein sequence ID" value="KKP31972.1"/>
    <property type="molecule type" value="Genomic_DNA"/>
</dbReference>
<dbReference type="PANTHER" id="PTHR22926">
    <property type="entry name" value="PHOSPHO-N-ACETYLMURAMOYL-PENTAPEPTIDE-TRANSFERASE"/>
    <property type="match status" value="1"/>
</dbReference>
<evidence type="ECO:0000313" key="10">
    <source>
        <dbReference type="Proteomes" id="UP000034803"/>
    </source>
</evidence>
<keyword evidence="4 8" id="KW-0812">Transmembrane</keyword>
<keyword evidence="6 8" id="KW-0472">Membrane</keyword>
<keyword evidence="2" id="KW-1003">Cell membrane</keyword>
<dbReference type="PANTHER" id="PTHR22926:SF3">
    <property type="entry name" value="UNDECAPRENYL-PHOSPHATE ALPHA-N-ACETYLGLUCOSAMINYL 1-PHOSPHATE TRANSFERASE"/>
    <property type="match status" value="1"/>
</dbReference>
<dbReference type="GO" id="GO:0009103">
    <property type="term" value="P:lipopolysaccharide biosynthetic process"/>
    <property type="evidence" value="ECO:0007669"/>
    <property type="project" value="TreeGrafter"/>
</dbReference>
<dbReference type="Pfam" id="PF00953">
    <property type="entry name" value="Glycos_transf_4"/>
    <property type="match status" value="1"/>
</dbReference>
<dbReference type="GO" id="GO:0046872">
    <property type="term" value="F:metal ion binding"/>
    <property type="evidence" value="ECO:0007669"/>
    <property type="project" value="UniProtKB-KW"/>
</dbReference>
<dbReference type="InterPro" id="IPR000715">
    <property type="entry name" value="Glycosyl_transferase_4"/>
</dbReference>
<gene>
    <name evidence="9" type="ORF">UR21_C0003G0005</name>
</gene>
<name>A0A0G0BLP2_9BACT</name>
<feature type="transmembrane region" description="Helical" evidence="8">
    <location>
        <begin position="107"/>
        <end position="128"/>
    </location>
</feature>
<feature type="transmembrane region" description="Helical" evidence="8">
    <location>
        <begin position="298"/>
        <end position="313"/>
    </location>
</feature>
<feature type="transmembrane region" description="Helical" evidence="8">
    <location>
        <begin position="193"/>
        <end position="211"/>
    </location>
</feature>
<feature type="transmembrane region" description="Helical" evidence="8">
    <location>
        <begin position="79"/>
        <end position="95"/>
    </location>
</feature>
<evidence type="ECO:0000256" key="6">
    <source>
        <dbReference type="ARBA" id="ARBA00023136"/>
    </source>
</evidence>
<feature type="transmembrane region" description="Helical" evidence="8">
    <location>
        <begin position="319"/>
        <end position="338"/>
    </location>
</feature>
<dbReference type="CDD" id="cd06853">
    <property type="entry name" value="GT_WecA_like"/>
    <property type="match status" value="1"/>
</dbReference>
<evidence type="ECO:0000313" key="9">
    <source>
        <dbReference type="EMBL" id="KKP31972.1"/>
    </source>
</evidence>
<accession>A0A0G0BLP2</accession>
<feature type="transmembrane region" description="Helical" evidence="8">
    <location>
        <begin position="140"/>
        <end position="157"/>
    </location>
</feature>
<dbReference type="Proteomes" id="UP000034803">
    <property type="component" value="Unassembled WGS sequence"/>
</dbReference>
<comment type="caution">
    <text evidence="9">The sequence shown here is derived from an EMBL/GenBank/DDBJ whole genome shotgun (WGS) entry which is preliminary data.</text>
</comment>
<keyword evidence="7" id="KW-0479">Metal-binding</keyword>
<evidence type="ECO:0000256" key="1">
    <source>
        <dbReference type="ARBA" id="ARBA00004651"/>
    </source>
</evidence>